<dbReference type="RefSeq" id="WP_207334880.1">
    <property type="nucleotide sequence ID" value="NZ_JAFMYU010000005.1"/>
</dbReference>
<comment type="caution">
    <text evidence="1">The sequence shown here is derived from an EMBL/GenBank/DDBJ whole genome shotgun (WGS) entry which is preliminary data.</text>
</comment>
<sequence>MGTNTQEQEMLDQTLGAFRGDLSVLPKPEAGKTLIDGWLEVLPGNVGVEGLEANLTKLRDLLSGNQPDPAQLKQLLHNLATDAATHAEAPTSEGPWTGKLESLSVVLKNIAETL</sequence>
<dbReference type="AlphaFoldDB" id="A0A939JXD0"/>
<evidence type="ECO:0000313" key="1">
    <source>
        <dbReference type="EMBL" id="MBO0930909.1"/>
    </source>
</evidence>
<dbReference type="EMBL" id="JAFMYU010000005">
    <property type="protein sequence ID" value="MBO0930909.1"/>
    <property type="molecule type" value="Genomic_DNA"/>
</dbReference>
<organism evidence="1 2">
    <name type="scientific">Fibrella aquatilis</name>
    <dbReference type="NCBI Taxonomy" id="2817059"/>
    <lineage>
        <taxon>Bacteria</taxon>
        <taxon>Pseudomonadati</taxon>
        <taxon>Bacteroidota</taxon>
        <taxon>Cytophagia</taxon>
        <taxon>Cytophagales</taxon>
        <taxon>Spirosomataceae</taxon>
        <taxon>Fibrella</taxon>
    </lineage>
</organism>
<proteinExistence type="predicted"/>
<name>A0A939JXD0_9BACT</name>
<keyword evidence="2" id="KW-1185">Reference proteome</keyword>
<gene>
    <name evidence="1" type="ORF">J2I48_07900</name>
</gene>
<reference evidence="1 2" key="1">
    <citation type="submission" date="2021-03" db="EMBL/GenBank/DDBJ databases">
        <title>Fibrella sp. HMF5036 genome sequencing and assembly.</title>
        <authorList>
            <person name="Kang H."/>
            <person name="Kim H."/>
            <person name="Bae S."/>
            <person name="Joh K."/>
        </authorList>
    </citation>
    <scope>NUCLEOTIDE SEQUENCE [LARGE SCALE GENOMIC DNA]</scope>
    <source>
        <strain evidence="1 2">HMF5036</strain>
    </source>
</reference>
<dbReference type="Proteomes" id="UP000664795">
    <property type="component" value="Unassembled WGS sequence"/>
</dbReference>
<evidence type="ECO:0000313" key="2">
    <source>
        <dbReference type="Proteomes" id="UP000664795"/>
    </source>
</evidence>
<protein>
    <submittedName>
        <fullName evidence="1">Uncharacterized protein</fullName>
    </submittedName>
</protein>
<accession>A0A939JXD0</accession>